<dbReference type="AlphaFoldDB" id="A0A0S6UHI8"/>
<name>A0A0S6UHI8_NEOTH</name>
<dbReference type="EMBL" id="DF238840">
    <property type="protein sequence ID" value="GAF26443.1"/>
    <property type="molecule type" value="Genomic_DNA"/>
</dbReference>
<evidence type="ECO:0000313" key="1">
    <source>
        <dbReference type="EMBL" id="GAF26443.1"/>
    </source>
</evidence>
<protein>
    <submittedName>
        <fullName evidence="1">Uncharacterized protein</fullName>
    </submittedName>
</protein>
<accession>A0A0S6UHI8</accession>
<reference evidence="1" key="1">
    <citation type="journal article" date="2014" name="Gene">
        <title>Genome-guided analysis of transformation efficiency and carbon dioxide assimilation by Moorella thermoacetica Y72.</title>
        <authorList>
            <person name="Tsukahara K."/>
            <person name="Kita A."/>
            <person name="Nakashimada Y."/>
            <person name="Hoshino T."/>
            <person name="Murakami K."/>
        </authorList>
    </citation>
    <scope>NUCLEOTIDE SEQUENCE [LARGE SCALE GENOMIC DNA]</scope>
    <source>
        <strain evidence="1">Y72</strain>
    </source>
</reference>
<dbReference type="RefSeq" id="WP_155767720.1">
    <property type="nucleotide sequence ID" value="NZ_DF238840.1"/>
</dbReference>
<proteinExistence type="predicted"/>
<dbReference type="GeneID" id="45618657"/>
<dbReference type="Proteomes" id="UP000063718">
    <property type="component" value="Unassembled WGS sequence"/>
</dbReference>
<organism evidence="1">
    <name type="scientific">Moorella thermoacetica Y72</name>
    <dbReference type="NCBI Taxonomy" id="1325331"/>
    <lineage>
        <taxon>Bacteria</taxon>
        <taxon>Bacillati</taxon>
        <taxon>Bacillota</taxon>
        <taxon>Clostridia</taxon>
        <taxon>Neomoorellales</taxon>
        <taxon>Neomoorellaceae</taxon>
        <taxon>Neomoorella</taxon>
    </lineage>
</organism>
<gene>
    <name evidence="1" type="ORF">MTY_1783</name>
</gene>
<sequence>MKRWKVILFLAGWLILGFLVTAVNGLGESAHGEHAPTTTAAETAS</sequence>